<dbReference type="VEuPathDB" id="PlasmoDB:PVVCY_1406340"/>
<dbReference type="Proteomes" id="UP000290582">
    <property type="component" value="Chromosome PVVCY_14"/>
</dbReference>
<proteinExistence type="predicted"/>
<dbReference type="RefSeq" id="XP_008622622.1">
    <property type="nucleotide sequence ID" value="XM_008624400.1"/>
</dbReference>
<evidence type="ECO:0000313" key="3">
    <source>
        <dbReference type="Proteomes" id="UP000290582"/>
    </source>
</evidence>
<dbReference type="EMBL" id="LR215070">
    <property type="protein sequence ID" value="VEV59389.1"/>
    <property type="molecule type" value="Genomic_DNA"/>
</dbReference>
<dbReference type="OrthoDB" id="370317at2759"/>
<accession>A0A449C124</accession>
<evidence type="ECO:0000313" key="2">
    <source>
        <dbReference type="EMBL" id="VEV59389.1"/>
    </source>
</evidence>
<dbReference type="KEGG" id="pvv:PVVCY_1406340"/>
<feature type="region of interest" description="Disordered" evidence="1">
    <location>
        <begin position="114"/>
        <end position="137"/>
    </location>
</feature>
<protein>
    <submittedName>
        <fullName evidence="2">Uncharacterized protein</fullName>
    </submittedName>
</protein>
<name>A0A449C124_PLAVN</name>
<organism evidence="2 3">
    <name type="scientific">Plasmodium vinckei vinckei</name>
    <dbReference type="NCBI Taxonomy" id="54757"/>
    <lineage>
        <taxon>Eukaryota</taxon>
        <taxon>Sar</taxon>
        <taxon>Alveolata</taxon>
        <taxon>Apicomplexa</taxon>
        <taxon>Aconoidasida</taxon>
        <taxon>Haemosporida</taxon>
        <taxon>Plasmodiidae</taxon>
        <taxon>Plasmodium</taxon>
        <taxon>Plasmodium (Vinckeia)</taxon>
    </lineage>
</organism>
<dbReference type="GeneID" id="19958924"/>
<evidence type="ECO:0000256" key="1">
    <source>
        <dbReference type="SAM" id="MobiDB-lite"/>
    </source>
</evidence>
<sequence>MQKLSEFYTYSKEMSTSVFNIKKQEEIKPPKIELSWRDKLYLEYENIKAKTGEYLSDKKGSCKNKFNDISSCTYFKFDNTEDAHSPWYKKLYYAAKNYFYKLLDLSNLNKGWKNEGDEKEDEIDKNENKKEETNDTQTIEKKISREFVSYENIDFNKKKQTNFDDVVSNKYSQKGKKRKENDARYISERSQSELVKRSTSMNSDCSIVQMRSSGVIFNNSNTNNEKDNMNKTSDLINDVNEHHFSNTNETEKMDIKNSTSNEDSIKSANITNSTKFNIKNTWERISGYIS</sequence>
<gene>
    <name evidence="2" type="ORF">PVVCY_1406340</name>
</gene>
<reference evidence="2 3" key="1">
    <citation type="submission" date="2019-01" db="EMBL/GenBank/DDBJ databases">
        <authorList>
            <person name="Ramaprasad A."/>
        </authorList>
    </citation>
    <scope>NUCLEOTIDE SEQUENCE [LARGE SCALE GENOMIC DNA]</scope>
</reference>
<feature type="compositionally biased region" description="Basic and acidic residues" evidence="1">
    <location>
        <begin position="125"/>
        <end position="137"/>
    </location>
</feature>
<dbReference type="AlphaFoldDB" id="A0A449C124"/>